<dbReference type="EMBL" id="UINC01001161">
    <property type="protein sequence ID" value="SUZ72864.1"/>
    <property type="molecule type" value="Genomic_DNA"/>
</dbReference>
<dbReference type="InterPro" id="IPR024078">
    <property type="entry name" value="LmbE-like_dom_sf"/>
</dbReference>
<sequence>MAENEEPFRRGMVVMAHPDDAEWSCSGTVARWCAEGWDVVYVLCTDGSKGSSDPEMTSEKLVEIREKEQRDAGNVLGLQDVVFLGYPDSYLEATLELRKDIAREIRRYKPDVVIVGSPGRDIERGYYVSHPDHLAAGEAALSAIFPTARDRLTFPELLDEGLEPHKVREVWVAGGGDNTDQYVDVEAYMDTAVKALKAHKSQVDQENAGEWFRQGRIDTGKKVGMAYAEGFKRIPFG</sequence>
<evidence type="ECO:0000313" key="1">
    <source>
        <dbReference type="EMBL" id="SUZ72864.1"/>
    </source>
</evidence>
<reference evidence="1" key="1">
    <citation type="submission" date="2018-05" db="EMBL/GenBank/DDBJ databases">
        <authorList>
            <person name="Lanie J.A."/>
            <person name="Ng W.-L."/>
            <person name="Kazmierczak K.M."/>
            <person name="Andrzejewski T.M."/>
            <person name="Davidsen T.M."/>
            <person name="Wayne K.J."/>
            <person name="Tettelin H."/>
            <person name="Glass J.I."/>
            <person name="Rusch D."/>
            <person name="Podicherti R."/>
            <person name="Tsui H.-C.T."/>
            <person name="Winkler M.E."/>
        </authorList>
    </citation>
    <scope>NUCLEOTIDE SEQUENCE</scope>
</reference>
<proteinExistence type="predicted"/>
<dbReference type="AlphaFoldDB" id="A0A381Q1U6"/>
<accession>A0A381Q1U6</accession>
<dbReference type="Gene3D" id="3.40.50.10320">
    <property type="entry name" value="LmbE-like"/>
    <property type="match status" value="1"/>
</dbReference>
<gene>
    <name evidence="1" type="ORF">METZ01_LOCUS25718</name>
</gene>
<dbReference type="PANTHER" id="PTHR12993">
    <property type="entry name" value="N-ACETYLGLUCOSAMINYL-PHOSPHATIDYLINOSITOL DE-N-ACETYLASE-RELATED"/>
    <property type="match status" value="1"/>
</dbReference>
<dbReference type="SUPFAM" id="SSF102588">
    <property type="entry name" value="LmbE-like"/>
    <property type="match status" value="1"/>
</dbReference>
<dbReference type="InterPro" id="IPR003737">
    <property type="entry name" value="GlcNAc_PI_deacetylase-related"/>
</dbReference>
<evidence type="ECO:0008006" key="2">
    <source>
        <dbReference type="Google" id="ProtNLM"/>
    </source>
</evidence>
<dbReference type="Pfam" id="PF02585">
    <property type="entry name" value="PIG-L"/>
    <property type="match status" value="1"/>
</dbReference>
<dbReference type="PANTHER" id="PTHR12993:SF28">
    <property type="entry name" value="LMBE FAMILY PROTEIN"/>
    <property type="match status" value="1"/>
</dbReference>
<dbReference type="GO" id="GO:0016811">
    <property type="term" value="F:hydrolase activity, acting on carbon-nitrogen (but not peptide) bonds, in linear amides"/>
    <property type="evidence" value="ECO:0007669"/>
    <property type="project" value="TreeGrafter"/>
</dbReference>
<protein>
    <recommendedName>
        <fullName evidence="2">PIG-L family deacetylase</fullName>
    </recommendedName>
</protein>
<organism evidence="1">
    <name type="scientific">marine metagenome</name>
    <dbReference type="NCBI Taxonomy" id="408172"/>
    <lineage>
        <taxon>unclassified sequences</taxon>
        <taxon>metagenomes</taxon>
        <taxon>ecological metagenomes</taxon>
    </lineage>
</organism>
<name>A0A381Q1U6_9ZZZZ</name>